<keyword evidence="1" id="KW-0175">Coiled coil</keyword>
<accession>A0A840V009</accession>
<protein>
    <recommendedName>
        <fullName evidence="4">Mu-like prophage I protein</fullName>
    </recommendedName>
</protein>
<comment type="caution">
    <text evidence="2">The sequence shown here is derived from an EMBL/GenBank/DDBJ whole genome shotgun (WGS) entry which is preliminary data.</text>
</comment>
<proteinExistence type="predicted"/>
<evidence type="ECO:0000313" key="2">
    <source>
        <dbReference type="EMBL" id="MBB5351352.1"/>
    </source>
</evidence>
<dbReference type="InterPro" id="IPR012106">
    <property type="entry name" value="Phage_Mu_Gp1"/>
</dbReference>
<dbReference type="AlphaFoldDB" id="A0A840V009"/>
<dbReference type="Pfam" id="PF10123">
    <property type="entry name" value="Mu-like_Pro"/>
    <property type="match status" value="1"/>
</dbReference>
<feature type="coiled-coil region" evidence="1">
    <location>
        <begin position="215"/>
        <end position="249"/>
    </location>
</feature>
<dbReference type="RefSeq" id="WP_184017446.1">
    <property type="nucleotide sequence ID" value="NZ_JACHFD010000006.1"/>
</dbReference>
<sequence length="363" mass="39135">MITHVTAFAMALPDGNSAPAEIVYFPEGTHTITPLVNGKAGRLTVKVSPDRGPSIAAKLQQDLAERQRENVRPIFDFEHKNGAASAIPTGFRYEVGRGVIAAVDWTDSGRRAVEGRDFSYFSPEFLLNQETGEPTGLPKRGPLGGLVNDPAFREIPRIAAANAEHHFKSNQPDPMATALILATCGLLSEKEAALETAETLARTRISAMRSDSEKLKDVEAKLAASDKENADLKKRLSDMEEADKKAKAKRAETAVEDAVKAGRIAPKDEATKSFWRNTIENGGETAVAALNAIPATHGADDIETPALKIAAGDGRSSVSEFEKRAEALISAKQATSLDEAYAQVAASNPRLYEDYCKQFDTQN</sequence>
<evidence type="ECO:0000256" key="1">
    <source>
        <dbReference type="SAM" id="Coils"/>
    </source>
</evidence>
<keyword evidence="3" id="KW-1185">Reference proteome</keyword>
<evidence type="ECO:0000313" key="3">
    <source>
        <dbReference type="Proteomes" id="UP000557717"/>
    </source>
</evidence>
<dbReference type="EMBL" id="JACHFD010000006">
    <property type="protein sequence ID" value="MBB5351352.1"/>
    <property type="molecule type" value="Genomic_DNA"/>
</dbReference>
<reference evidence="2 3" key="1">
    <citation type="submission" date="2020-08" db="EMBL/GenBank/DDBJ databases">
        <title>Genomic Encyclopedia of Type Strains, Phase IV (KMG-IV): sequencing the most valuable type-strain genomes for metagenomic binning, comparative biology and taxonomic classification.</title>
        <authorList>
            <person name="Goeker M."/>
        </authorList>
    </citation>
    <scope>NUCLEOTIDE SEQUENCE [LARGE SCALE GENOMIC DNA]</scope>
    <source>
        <strain evidence="2 3">YC6886</strain>
    </source>
</reference>
<name>A0A840V009_9BACT</name>
<organism evidence="2 3">
    <name type="scientific">Haloferula luteola</name>
    <dbReference type="NCBI Taxonomy" id="595692"/>
    <lineage>
        <taxon>Bacteria</taxon>
        <taxon>Pseudomonadati</taxon>
        <taxon>Verrucomicrobiota</taxon>
        <taxon>Verrucomicrobiia</taxon>
        <taxon>Verrucomicrobiales</taxon>
        <taxon>Verrucomicrobiaceae</taxon>
        <taxon>Haloferula</taxon>
    </lineage>
</organism>
<dbReference type="Proteomes" id="UP000557717">
    <property type="component" value="Unassembled WGS sequence"/>
</dbReference>
<evidence type="ECO:0008006" key="4">
    <source>
        <dbReference type="Google" id="ProtNLM"/>
    </source>
</evidence>
<gene>
    <name evidence="2" type="ORF">HNR46_001588</name>
</gene>